<dbReference type="InterPro" id="IPR019514">
    <property type="entry name" value="Syndetin_C"/>
</dbReference>
<dbReference type="AlphaFoldDB" id="A0A1X7VWH0"/>
<name>A0A1X7VWH0_AMPQE</name>
<evidence type="ECO:0000313" key="7">
    <source>
        <dbReference type="EnsemblMetazoa" id="Aqu2.1.43758_001"/>
    </source>
</evidence>
<dbReference type="EnsemblMetazoa" id="Aqu2.1.43758_001">
    <property type="protein sequence ID" value="Aqu2.1.43758_001"/>
    <property type="gene ID" value="Aqu2.1.43758"/>
</dbReference>
<dbReference type="GO" id="GO:0032456">
    <property type="term" value="P:endocytic recycling"/>
    <property type="evidence" value="ECO:0007669"/>
    <property type="project" value="InterPro"/>
</dbReference>
<dbReference type="InterPro" id="IPR040047">
    <property type="entry name" value="VPS50"/>
</dbReference>
<evidence type="ECO:0000256" key="1">
    <source>
        <dbReference type="ARBA" id="ARBA00022448"/>
    </source>
</evidence>
<dbReference type="GO" id="GO:1990745">
    <property type="term" value="C:EARP complex"/>
    <property type="evidence" value="ECO:0007669"/>
    <property type="project" value="InterPro"/>
</dbReference>
<dbReference type="GO" id="GO:0015031">
    <property type="term" value="P:protein transport"/>
    <property type="evidence" value="ECO:0007669"/>
    <property type="project" value="UniProtKB-KW"/>
</dbReference>
<dbReference type="InParanoid" id="A0A1X7VWH0"/>
<gene>
    <name evidence="7" type="primary">100639554</name>
</gene>
<evidence type="ECO:0000313" key="8">
    <source>
        <dbReference type="Proteomes" id="UP000007879"/>
    </source>
</evidence>
<keyword evidence="1" id="KW-0813">Transport</keyword>
<dbReference type="KEGG" id="aqu:100639554"/>
<keyword evidence="2" id="KW-0653">Protein transport</keyword>
<reference evidence="8" key="1">
    <citation type="journal article" date="2010" name="Nature">
        <title>The Amphimedon queenslandica genome and the evolution of animal complexity.</title>
        <authorList>
            <person name="Srivastava M."/>
            <person name="Simakov O."/>
            <person name="Chapman J."/>
            <person name="Fahey B."/>
            <person name="Gauthier M.E."/>
            <person name="Mitros T."/>
            <person name="Richards G.S."/>
            <person name="Conaco C."/>
            <person name="Dacre M."/>
            <person name="Hellsten U."/>
            <person name="Larroux C."/>
            <person name="Putnam N.H."/>
            <person name="Stanke M."/>
            <person name="Adamska M."/>
            <person name="Darling A."/>
            <person name="Degnan S.M."/>
            <person name="Oakley T.H."/>
            <person name="Plachetzki D.C."/>
            <person name="Zhai Y."/>
            <person name="Adamski M."/>
            <person name="Calcino A."/>
            <person name="Cummins S.F."/>
            <person name="Goodstein D.M."/>
            <person name="Harris C."/>
            <person name="Jackson D.J."/>
            <person name="Leys S.P."/>
            <person name="Shu S."/>
            <person name="Woodcroft B.J."/>
            <person name="Vervoort M."/>
            <person name="Kosik K.S."/>
            <person name="Manning G."/>
            <person name="Degnan B.M."/>
            <person name="Rokhsar D.S."/>
        </authorList>
    </citation>
    <scope>NUCLEOTIDE SEQUENCE [LARGE SCALE GENOMIC DNA]</scope>
</reference>
<feature type="region of interest" description="Disordered" evidence="4">
    <location>
        <begin position="20"/>
        <end position="48"/>
    </location>
</feature>
<evidence type="ECO:0000256" key="3">
    <source>
        <dbReference type="ARBA" id="ARBA00023054"/>
    </source>
</evidence>
<protein>
    <recommendedName>
        <fullName evidence="9">Syndetin C-terminal domain-containing protein</fullName>
    </recommendedName>
</protein>
<dbReference type="PANTHER" id="PTHR13258:SF0">
    <property type="entry name" value="SYNDETIN"/>
    <property type="match status" value="1"/>
</dbReference>
<feature type="domain" description="Vacuolar protein sorting-associated protein 54 N-terminal" evidence="6">
    <location>
        <begin position="61"/>
        <end position="345"/>
    </location>
</feature>
<dbReference type="FunCoup" id="A0A1X7VWH0">
    <property type="interactions" value="645"/>
</dbReference>
<feature type="compositionally biased region" description="Acidic residues" evidence="4">
    <location>
        <begin position="539"/>
        <end position="554"/>
    </location>
</feature>
<evidence type="ECO:0000259" key="6">
    <source>
        <dbReference type="Pfam" id="PF10475"/>
    </source>
</evidence>
<dbReference type="STRING" id="400682.A0A1X7VWH0"/>
<dbReference type="PANTHER" id="PTHR13258">
    <property type="entry name" value="SYNDETIN"/>
    <property type="match status" value="1"/>
</dbReference>
<keyword evidence="8" id="KW-1185">Reference proteome</keyword>
<dbReference type="GO" id="GO:0000149">
    <property type="term" value="F:SNARE binding"/>
    <property type="evidence" value="ECO:0007669"/>
    <property type="project" value="TreeGrafter"/>
</dbReference>
<dbReference type="eggNOG" id="KOG2939">
    <property type="taxonomic scope" value="Eukaryota"/>
</dbReference>
<keyword evidence="3" id="KW-0175">Coiled coil</keyword>
<dbReference type="EnsemblMetazoa" id="XM_011405276.2">
    <property type="protein sequence ID" value="XP_011403578.2"/>
    <property type="gene ID" value="LOC100639554"/>
</dbReference>
<sequence length="953" mass="109112">MASQLRSKVKSSVKSLLTRQKDKFEDGGEDLSSAASSQNIGPAKDVSPLHTDEMVDDIISGMDEVYFDDSPGHDTARYELTKLGDGDIDMNLLVERILLLKKEDGAIYKKIYDLVYGNYTAYVQELENVTALEISLQETTRTCVNSRRQLRMAKDGVSSGGLGLLAKHRKRKRLQVLLKILKTFKTLQKAEATLKEQLEEGDYPGATRICLWCQQAIETYKQFTCVSQLAVSLQDIHTVIENELEQALSRVPTSFDSSVYGQVNDAYQILGKTQRANDILLMKFTTAIHDNAYRIVSSYAEGVGDRSSYRSICKLVKPEKFTDCLVELCRIFWNIMYNYRKVHQWHMHYDATVSPSSIIDSQLMIEGEEGKGGGGGKSDAAIAEITFHRNYIKQKLDNGFARMWRDVQQKLRPYLEGCDMSTFQYDSFIRVLNIVNRLITIGIEFCGEGSDQLQESMRQQSLGYFRHYHRARLDELKLFLESEQWVSCPIRSNFTVNILREFRFLRTGMTTPTSPQRFLASRAIDSKDNIFERYKESDNPFEEEVEDEETEEVVVDTRQYDSDEYDDEPSSASAELNRSYVDEKTGDAPPPKAKPKGYSRERSESDRGEAVLANVTLTVVRFCGNYMQMMNVLQPIAYDVLQYLTNLFDYYLYAVYTFFAQDMVNDDNQLSAKLSASLARIANTLLTHDSSVLSSGDNVKVPYPEANPFIQLDNVASLYGLSFRIVAIESLVFLAKQFEYLLPNLERLIPEDKKYFLTQFFSQTVIPCYELRLPVYNTIASKGIPTDQILQSMSSVKFDIKEITSQHSRYVDQLLNEFSHFKELIDYINKQVHIPLESKAILWNRVILTACHTFVDGFSQVKKCSNEGRALMQLDFQQFRTKIEKLTNLRPLPSHEYVENYIKAYYLSESDLETWIVKHTEYSSKQLQALVLCGSGGLLNKKSKQKLLSLIEK</sequence>
<dbReference type="GO" id="GO:0042147">
    <property type="term" value="P:retrograde transport, endosome to Golgi"/>
    <property type="evidence" value="ECO:0007669"/>
    <property type="project" value="InterPro"/>
</dbReference>
<evidence type="ECO:0000259" key="5">
    <source>
        <dbReference type="Pfam" id="PF10474"/>
    </source>
</evidence>
<feature type="region of interest" description="Disordered" evidence="4">
    <location>
        <begin position="536"/>
        <end position="605"/>
    </location>
</feature>
<dbReference type="Pfam" id="PF10474">
    <property type="entry name" value="Syndetin_C"/>
    <property type="match status" value="1"/>
</dbReference>
<organism evidence="7">
    <name type="scientific">Amphimedon queenslandica</name>
    <name type="common">Sponge</name>
    <dbReference type="NCBI Taxonomy" id="400682"/>
    <lineage>
        <taxon>Eukaryota</taxon>
        <taxon>Metazoa</taxon>
        <taxon>Porifera</taxon>
        <taxon>Demospongiae</taxon>
        <taxon>Heteroscleromorpha</taxon>
        <taxon>Haplosclerida</taxon>
        <taxon>Niphatidae</taxon>
        <taxon>Amphimedon</taxon>
    </lineage>
</organism>
<evidence type="ECO:0000256" key="4">
    <source>
        <dbReference type="SAM" id="MobiDB-lite"/>
    </source>
</evidence>
<dbReference type="Proteomes" id="UP000007879">
    <property type="component" value="Unassembled WGS sequence"/>
</dbReference>
<evidence type="ECO:0000256" key="2">
    <source>
        <dbReference type="ARBA" id="ARBA00022927"/>
    </source>
</evidence>
<dbReference type="InterPro" id="IPR019515">
    <property type="entry name" value="VPS54_N"/>
</dbReference>
<feature type="domain" description="Syndetin C-terminal" evidence="5">
    <location>
        <begin position="718"/>
        <end position="952"/>
    </location>
</feature>
<proteinExistence type="predicted"/>
<reference evidence="7" key="2">
    <citation type="submission" date="2017-05" db="UniProtKB">
        <authorList>
            <consortium name="EnsemblMetazoa"/>
        </authorList>
    </citation>
    <scope>IDENTIFICATION</scope>
</reference>
<dbReference type="GO" id="GO:0005829">
    <property type="term" value="C:cytosol"/>
    <property type="evidence" value="ECO:0007669"/>
    <property type="project" value="GOC"/>
</dbReference>
<accession>A0A1X7VWH0</accession>
<evidence type="ECO:0008006" key="9">
    <source>
        <dbReference type="Google" id="ProtNLM"/>
    </source>
</evidence>
<dbReference type="OrthoDB" id="10263345at2759"/>
<dbReference type="Pfam" id="PF10475">
    <property type="entry name" value="Vps54_N"/>
    <property type="match status" value="1"/>
</dbReference>